<feature type="compositionally biased region" description="Low complexity" evidence="2">
    <location>
        <begin position="26"/>
        <end position="46"/>
    </location>
</feature>
<dbReference type="AlphaFoldDB" id="A0A518CX68"/>
<proteinExistence type="predicted"/>
<name>A0A518CX68_9BACT</name>
<evidence type="ECO:0000256" key="2">
    <source>
        <dbReference type="SAM" id="MobiDB-lite"/>
    </source>
</evidence>
<keyword evidence="4" id="KW-1185">Reference proteome</keyword>
<feature type="compositionally biased region" description="Low complexity" evidence="2">
    <location>
        <begin position="62"/>
        <end position="75"/>
    </location>
</feature>
<evidence type="ECO:0000313" key="3">
    <source>
        <dbReference type="EMBL" id="QDU83798.1"/>
    </source>
</evidence>
<accession>A0A518CX68</accession>
<dbReference type="InterPro" id="IPR029063">
    <property type="entry name" value="SAM-dependent_MTases_sf"/>
</dbReference>
<dbReference type="RefSeq" id="WP_145184140.1">
    <property type="nucleotide sequence ID" value="NZ_CP036290.1"/>
</dbReference>
<reference evidence="3 4" key="1">
    <citation type="submission" date="2019-02" db="EMBL/GenBank/DDBJ databases">
        <title>Deep-cultivation of Planctomycetes and their phenomic and genomic characterization uncovers novel biology.</title>
        <authorList>
            <person name="Wiegand S."/>
            <person name="Jogler M."/>
            <person name="Boedeker C."/>
            <person name="Pinto D."/>
            <person name="Vollmers J."/>
            <person name="Rivas-Marin E."/>
            <person name="Kohn T."/>
            <person name="Peeters S.H."/>
            <person name="Heuer A."/>
            <person name="Rast P."/>
            <person name="Oberbeckmann S."/>
            <person name="Bunk B."/>
            <person name="Jeske O."/>
            <person name="Meyerdierks A."/>
            <person name="Storesund J.E."/>
            <person name="Kallscheuer N."/>
            <person name="Luecker S."/>
            <person name="Lage O.M."/>
            <person name="Pohl T."/>
            <person name="Merkel B.J."/>
            <person name="Hornburger P."/>
            <person name="Mueller R.-W."/>
            <person name="Bruemmer F."/>
            <person name="Labrenz M."/>
            <person name="Spormann A.M."/>
            <person name="Op den Camp H."/>
            <person name="Overmann J."/>
            <person name="Amann R."/>
            <person name="Jetten M.S.M."/>
            <person name="Mascher T."/>
            <person name="Medema M.H."/>
            <person name="Devos D.P."/>
            <person name="Kaster A.-K."/>
            <person name="Ovreas L."/>
            <person name="Rohde M."/>
            <person name="Galperin M.Y."/>
            <person name="Jogler C."/>
        </authorList>
    </citation>
    <scope>NUCLEOTIDE SEQUENCE [LARGE SCALE GENOMIC DNA]</scope>
    <source>
        <strain evidence="3 4">Pla163</strain>
    </source>
</reference>
<dbReference type="OrthoDB" id="9795498at2"/>
<dbReference type="EMBL" id="CP036290">
    <property type="protein sequence ID" value="QDU83798.1"/>
    <property type="molecule type" value="Genomic_DNA"/>
</dbReference>
<feature type="region of interest" description="Disordered" evidence="2">
    <location>
        <begin position="16"/>
        <end position="92"/>
    </location>
</feature>
<dbReference type="Proteomes" id="UP000319342">
    <property type="component" value="Chromosome"/>
</dbReference>
<dbReference type="SUPFAM" id="SSF53335">
    <property type="entry name" value="S-adenosyl-L-methionine-dependent methyltransferases"/>
    <property type="match status" value="1"/>
</dbReference>
<gene>
    <name evidence="3" type="ORF">Pla163_08990</name>
</gene>
<feature type="compositionally biased region" description="Polar residues" evidence="2">
    <location>
        <begin position="76"/>
        <end position="86"/>
    </location>
</feature>
<dbReference type="Gene3D" id="3.40.50.150">
    <property type="entry name" value="Vaccinia Virus protein VP39"/>
    <property type="match status" value="1"/>
</dbReference>
<protein>
    <recommendedName>
        <fullName evidence="5">Class I SAM-dependent methyltransferase</fullName>
    </recommendedName>
</protein>
<keyword evidence="1" id="KW-0175">Coiled coil</keyword>
<evidence type="ECO:0008006" key="5">
    <source>
        <dbReference type="Google" id="ProtNLM"/>
    </source>
</evidence>
<dbReference type="Pfam" id="PF13578">
    <property type="entry name" value="Methyltransf_24"/>
    <property type="match status" value="1"/>
</dbReference>
<evidence type="ECO:0000256" key="1">
    <source>
        <dbReference type="SAM" id="Coils"/>
    </source>
</evidence>
<organism evidence="3 4">
    <name type="scientific">Rohdeia mirabilis</name>
    <dbReference type="NCBI Taxonomy" id="2528008"/>
    <lineage>
        <taxon>Bacteria</taxon>
        <taxon>Pseudomonadati</taxon>
        <taxon>Planctomycetota</taxon>
        <taxon>Planctomycetia</taxon>
        <taxon>Planctomycetia incertae sedis</taxon>
        <taxon>Rohdeia</taxon>
    </lineage>
</organism>
<sequence length="429" mass="48272">MSNDYTDRFEELRRELARIPTAVKPGANGASNGATNGATNGSTAASQVAPVTTPSVDDELARSTAPAASTAPTRSNGRSANGTSFNGRVAKLLGKRDDTHDALTRDLRSARERADALTDRLDRAWAMNEVARNQLEAAEAKIAELERQLGEEPSLYPAGHFYAPSPSPRDRDREHEWTLRWWREDPSGIDMRRAYQVGIAHELLNAYPSTTLCEEPTEGKRYHARNGFYPFGDAFVLEQLVKREVPRRVIEIGSGFSSAVLLDTLDEIGDAPTRCTFVDPFPDRLHHLLNDSDREKHRVIERRVQEMPLGEFDALEAGDILLIDSSHVSKAGSDVNFLFFNVLPRLAPGVRVHIHDVPFPFAYPRDWMDEGRAWTEAYLLRAFLQFNDQFEVEFSTSYLLQHLENEIRDGLPRVFAAPGTAFWIRRRAQ</sequence>
<evidence type="ECO:0000313" key="4">
    <source>
        <dbReference type="Proteomes" id="UP000319342"/>
    </source>
</evidence>
<feature type="coiled-coil region" evidence="1">
    <location>
        <begin position="100"/>
        <end position="148"/>
    </location>
</feature>